<comment type="caution">
    <text evidence="1">The sequence shown here is derived from an EMBL/GenBank/DDBJ whole genome shotgun (WGS) entry which is preliminary data.</text>
</comment>
<evidence type="ECO:0000313" key="1">
    <source>
        <dbReference type="EMBL" id="CAF4253359.1"/>
    </source>
</evidence>
<dbReference type="AlphaFoldDB" id="A0A8S2SUT0"/>
<feature type="non-terminal residue" evidence="1">
    <location>
        <position position="1"/>
    </location>
</feature>
<dbReference type="EMBL" id="CAJOBJ010027555">
    <property type="protein sequence ID" value="CAF4253359.1"/>
    <property type="molecule type" value="Genomic_DNA"/>
</dbReference>
<sequence length="19" mass="2277">LFLKPHPRKLTEQELKNGK</sequence>
<organism evidence="1 2">
    <name type="scientific">Rotaria magnacalcarata</name>
    <dbReference type="NCBI Taxonomy" id="392030"/>
    <lineage>
        <taxon>Eukaryota</taxon>
        <taxon>Metazoa</taxon>
        <taxon>Spiralia</taxon>
        <taxon>Gnathifera</taxon>
        <taxon>Rotifera</taxon>
        <taxon>Eurotatoria</taxon>
        <taxon>Bdelloidea</taxon>
        <taxon>Philodinida</taxon>
        <taxon>Philodinidae</taxon>
        <taxon>Rotaria</taxon>
    </lineage>
</organism>
<name>A0A8S2SUT0_9BILA</name>
<gene>
    <name evidence="1" type="ORF">GIL414_LOCUS23797</name>
</gene>
<reference evidence="1" key="1">
    <citation type="submission" date="2021-02" db="EMBL/GenBank/DDBJ databases">
        <authorList>
            <person name="Nowell W R."/>
        </authorList>
    </citation>
    <scope>NUCLEOTIDE SEQUENCE</scope>
</reference>
<evidence type="ECO:0000313" key="2">
    <source>
        <dbReference type="Proteomes" id="UP000681720"/>
    </source>
</evidence>
<accession>A0A8S2SUT0</accession>
<proteinExistence type="predicted"/>
<protein>
    <submittedName>
        <fullName evidence="1">Uncharacterized protein</fullName>
    </submittedName>
</protein>
<dbReference type="Proteomes" id="UP000681720">
    <property type="component" value="Unassembled WGS sequence"/>
</dbReference>